<evidence type="ECO:0000256" key="6">
    <source>
        <dbReference type="SAM" id="Phobius"/>
    </source>
</evidence>
<comment type="subcellular location">
    <subcellularLocation>
        <location evidence="1">Membrane</location>
        <topology evidence="1">Multi-pass membrane protein</topology>
    </subcellularLocation>
</comment>
<feature type="transmembrane region" description="Helical" evidence="6">
    <location>
        <begin position="285"/>
        <end position="305"/>
    </location>
</feature>
<dbReference type="InterPro" id="IPR037185">
    <property type="entry name" value="EmrE-like"/>
</dbReference>
<dbReference type="InterPro" id="IPR050638">
    <property type="entry name" value="AA-Vitamin_Transporters"/>
</dbReference>
<feature type="transmembrane region" description="Helical" evidence="6">
    <location>
        <begin position="56"/>
        <end position="74"/>
    </location>
</feature>
<comment type="similarity">
    <text evidence="2">Belongs to the EamA transporter family.</text>
</comment>
<evidence type="ECO:0000313" key="8">
    <source>
        <dbReference type="EMBL" id="MEQ3362823.1"/>
    </source>
</evidence>
<dbReference type="EMBL" id="JBBNOP010000005">
    <property type="protein sequence ID" value="MEQ3362823.1"/>
    <property type="molecule type" value="Genomic_DNA"/>
</dbReference>
<keyword evidence="9" id="KW-1185">Reference proteome</keyword>
<evidence type="ECO:0000256" key="3">
    <source>
        <dbReference type="ARBA" id="ARBA00022692"/>
    </source>
</evidence>
<feature type="transmembrane region" description="Helical" evidence="6">
    <location>
        <begin position="28"/>
        <end position="50"/>
    </location>
</feature>
<keyword evidence="3 6" id="KW-0812">Transmembrane</keyword>
<dbReference type="PANTHER" id="PTHR32322:SF2">
    <property type="entry name" value="EAMA DOMAIN-CONTAINING PROTEIN"/>
    <property type="match status" value="1"/>
</dbReference>
<evidence type="ECO:0000256" key="4">
    <source>
        <dbReference type="ARBA" id="ARBA00022989"/>
    </source>
</evidence>
<evidence type="ECO:0000256" key="1">
    <source>
        <dbReference type="ARBA" id="ARBA00004141"/>
    </source>
</evidence>
<dbReference type="Proteomes" id="UP001487305">
    <property type="component" value="Unassembled WGS sequence"/>
</dbReference>
<dbReference type="InterPro" id="IPR000620">
    <property type="entry name" value="EamA_dom"/>
</dbReference>
<keyword evidence="5 6" id="KW-0472">Membrane</keyword>
<dbReference type="PANTHER" id="PTHR32322">
    <property type="entry name" value="INNER MEMBRANE TRANSPORTER"/>
    <property type="match status" value="1"/>
</dbReference>
<dbReference type="Pfam" id="PF00892">
    <property type="entry name" value="EamA"/>
    <property type="match status" value="2"/>
</dbReference>
<reference evidence="8 9" key="1">
    <citation type="submission" date="2024-04" db="EMBL/GenBank/DDBJ databases">
        <title>Human intestinal bacterial collection.</title>
        <authorList>
            <person name="Pauvert C."/>
            <person name="Hitch T.C.A."/>
            <person name="Clavel T."/>
        </authorList>
    </citation>
    <scope>NUCLEOTIDE SEQUENCE [LARGE SCALE GENOMIC DNA]</scope>
    <source>
        <strain evidence="8 9">CLA-KB-H42</strain>
    </source>
</reference>
<sequence length="321" mass="33838">MAGQGIREALLATASPPTRVRESMRRAYIIYFAALVLFGTNGIVASSIDLPSYEIVLARTLIGSLFLAGAFALSRKKLQFFRVGRQAWYLVVSGAAMGASWMLLFEAYRLVGVSVSTLLYYCGPVIVMALAPLAFGERIGRAMAVGFVAVLLGMVCVNGFSVPTGDSAWGFACGVLSAVLYAVMVIANKKATGVTGVENSLWQLVFACVVVAVFTAFNHTGELSIPAQSILPMLFLGIVNTGLGCYWYFSSIKCLSAQTVSIFGYLEPLSALAFSALLLGEHLSVVQVFGAVLILGGAAFGELFGGKKTSSDTPSEGEAIG</sequence>
<feature type="transmembrane region" description="Helical" evidence="6">
    <location>
        <begin position="261"/>
        <end position="279"/>
    </location>
</feature>
<feature type="transmembrane region" description="Helical" evidence="6">
    <location>
        <begin position="199"/>
        <end position="217"/>
    </location>
</feature>
<dbReference type="RefSeq" id="WP_349227380.1">
    <property type="nucleotide sequence ID" value="NZ_JBBNOP010000005.1"/>
</dbReference>
<feature type="transmembrane region" description="Helical" evidence="6">
    <location>
        <begin position="229"/>
        <end position="249"/>
    </location>
</feature>
<feature type="transmembrane region" description="Helical" evidence="6">
    <location>
        <begin position="142"/>
        <end position="162"/>
    </location>
</feature>
<name>A0ABV1JDI8_9ACTN</name>
<feature type="transmembrane region" description="Helical" evidence="6">
    <location>
        <begin position="110"/>
        <end position="135"/>
    </location>
</feature>
<gene>
    <name evidence="8" type="ORF">AAA083_07530</name>
</gene>
<keyword evidence="4 6" id="KW-1133">Transmembrane helix</keyword>
<evidence type="ECO:0000256" key="2">
    <source>
        <dbReference type="ARBA" id="ARBA00007362"/>
    </source>
</evidence>
<organism evidence="8 9">
    <name type="scientific">Raoultibacter massiliensis</name>
    <dbReference type="NCBI Taxonomy" id="1852371"/>
    <lineage>
        <taxon>Bacteria</taxon>
        <taxon>Bacillati</taxon>
        <taxon>Actinomycetota</taxon>
        <taxon>Coriobacteriia</taxon>
        <taxon>Eggerthellales</taxon>
        <taxon>Eggerthellaceae</taxon>
        <taxon>Raoultibacter</taxon>
    </lineage>
</organism>
<protein>
    <submittedName>
        <fullName evidence="8">DMT family transporter</fullName>
    </submittedName>
</protein>
<feature type="domain" description="EamA" evidence="7">
    <location>
        <begin position="169"/>
        <end position="300"/>
    </location>
</feature>
<comment type="caution">
    <text evidence="8">The sequence shown here is derived from an EMBL/GenBank/DDBJ whole genome shotgun (WGS) entry which is preliminary data.</text>
</comment>
<dbReference type="SUPFAM" id="SSF103481">
    <property type="entry name" value="Multidrug resistance efflux transporter EmrE"/>
    <property type="match status" value="2"/>
</dbReference>
<evidence type="ECO:0000259" key="7">
    <source>
        <dbReference type="Pfam" id="PF00892"/>
    </source>
</evidence>
<feature type="transmembrane region" description="Helical" evidence="6">
    <location>
        <begin position="86"/>
        <end position="104"/>
    </location>
</feature>
<accession>A0ABV1JDI8</accession>
<feature type="transmembrane region" description="Helical" evidence="6">
    <location>
        <begin position="168"/>
        <end position="187"/>
    </location>
</feature>
<proteinExistence type="inferred from homology"/>
<feature type="domain" description="EamA" evidence="7">
    <location>
        <begin position="27"/>
        <end position="158"/>
    </location>
</feature>
<evidence type="ECO:0000256" key="5">
    <source>
        <dbReference type="ARBA" id="ARBA00023136"/>
    </source>
</evidence>
<evidence type="ECO:0000313" key="9">
    <source>
        <dbReference type="Proteomes" id="UP001487305"/>
    </source>
</evidence>